<sequence length="124" mass="13752">MTRIDHIGVYVSDLEAARRFFVTYFKAEAGGMYHNPVTGFSSYFLSFGDSSRLEIMTRKDIGGYESLGECHISMSVGSKNEVDRLTSQLTDDGYELLGAPRTTGDGYYESKIRGVDGIIIEITV</sequence>
<dbReference type="PANTHER" id="PTHR36113:SF1">
    <property type="entry name" value="GLYOXALASE_BLEOMYCIN RESISTANCE PROTEIN_DIOXYGENASE"/>
    <property type="match status" value="1"/>
</dbReference>
<reference evidence="2" key="1">
    <citation type="journal article" date="2021" name="PeerJ">
        <title>Extensive microbial diversity within the chicken gut microbiome revealed by metagenomics and culture.</title>
        <authorList>
            <person name="Gilroy R."/>
            <person name="Ravi A."/>
            <person name="Getino M."/>
            <person name="Pursley I."/>
            <person name="Horton D.L."/>
            <person name="Alikhan N.F."/>
            <person name="Baker D."/>
            <person name="Gharbi K."/>
            <person name="Hall N."/>
            <person name="Watson M."/>
            <person name="Adriaenssens E.M."/>
            <person name="Foster-Nyarko E."/>
            <person name="Jarju S."/>
            <person name="Secka A."/>
            <person name="Antonio M."/>
            <person name="Oren A."/>
            <person name="Chaudhuri R.R."/>
            <person name="La Ragione R."/>
            <person name="Hildebrand F."/>
            <person name="Pallen M.J."/>
        </authorList>
    </citation>
    <scope>NUCLEOTIDE SEQUENCE</scope>
    <source>
        <strain evidence="2">4100</strain>
    </source>
</reference>
<evidence type="ECO:0000313" key="2">
    <source>
        <dbReference type="EMBL" id="HJE38953.1"/>
    </source>
</evidence>
<dbReference type="InterPro" id="IPR004360">
    <property type="entry name" value="Glyas_Fos-R_dOase_dom"/>
</dbReference>
<dbReference type="Pfam" id="PF00903">
    <property type="entry name" value="Glyoxalase"/>
    <property type="match status" value="1"/>
</dbReference>
<gene>
    <name evidence="2" type="ORF">K8V47_04245</name>
</gene>
<dbReference type="Proteomes" id="UP000711407">
    <property type="component" value="Unassembled WGS sequence"/>
</dbReference>
<evidence type="ECO:0000259" key="1">
    <source>
        <dbReference type="PROSITE" id="PS51819"/>
    </source>
</evidence>
<dbReference type="SUPFAM" id="SSF54593">
    <property type="entry name" value="Glyoxalase/Bleomycin resistance protein/Dihydroxybiphenyl dioxygenase"/>
    <property type="match status" value="1"/>
</dbReference>
<reference evidence="2" key="2">
    <citation type="submission" date="2021-09" db="EMBL/GenBank/DDBJ databases">
        <authorList>
            <person name="Gilroy R."/>
        </authorList>
    </citation>
    <scope>NUCLEOTIDE SEQUENCE</scope>
    <source>
        <strain evidence="2">4100</strain>
    </source>
</reference>
<organism evidence="2 3">
    <name type="scientific">Candidatus Amulumruptor caecigallinarius</name>
    <dbReference type="NCBI Taxonomy" id="2109911"/>
    <lineage>
        <taxon>Bacteria</taxon>
        <taxon>Pseudomonadati</taxon>
        <taxon>Bacteroidota</taxon>
        <taxon>Bacteroidia</taxon>
        <taxon>Bacteroidales</taxon>
        <taxon>Muribaculaceae</taxon>
        <taxon>Candidatus Amulumruptor</taxon>
    </lineage>
</organism>
<evidence type="ECO:0000313" key="3">
    <source>
        <dbReference type="Proteomes" id="UP000711407"/>
    </source>
</evidence>
<accession>A0A921JI41</accession>
<dbReference type="InterPro" id="IPR029068">
    <property type="entry name" value="Glyas_Bleomycin-R_OHBP_Dase"/>
</dbReference>
<feature type="domain" description="VOC" evidence="1">
    <location>
        <begin position="3"/>
        <end position="124"/>
    </location>
</feature>
<dbReference type="InterPro" id="IPR037523">
    <property type="entry name" value="VOC_core"/>
</dbReference>
<dbReference type="Gene3D" id="3.10.180.10">
    <property type="entry name" value="2,3-Dihydroxybiphenyl 1,2-Dioxygenase, domain 1"/>
    <property type="match status" value="1"/>
</dbReference>
<dbReference type="PROSITE" id="PS51819">
    <property type="entry name" value="VOC"/>
    <property type="match status" value="1"/>
</dbReference>
<proteinExistence type="predicted"/>
<comment type="caution">
    <text evidence="2">The sequence shown here is derived from an EMBL/GenBank/DDBJ whole genome shotgun (WGS) entry which is preliminary data.</text>
</comment>
<dbReference type="AlphaFoldDB" id="A0A921JI41"/>
<protein>
    <submittedName>
        <fullName evidence="2">VOC family protein</fullName>
    </submittedName>
</protein>
<dbReference type="EMBL" id="DYXT01000025">
    <property type="protein sequence ID" value="HJE38953.1"/>
    <property type="molecule type" value="Genomic_DNA"/>
</dbReference>
<dbReference type="InterPro" id="IPR051332">
    <property type="entry name" value="Fosfomycin_Res_Enzymes"/>
</dbReference>
<dbReference type="PANTHER" id="PTHR36113">
    <property type="entry name" value="LYASE, PUTATIVE-RELATED-RELATED"/>
    <property type="match status" value="1"/>
</dbReference>
<name>A0A921JI41_9BACT</name>